<proteinExistence type="predicted"/>
<feature type="compositionally biased region" description="Basic and acidic residues" evidence="2">
    <location>
        <begin position="442"/>
        <end position="453"/>
    </location>
</feature>
<comment type="caution">
    <text evidence="3">The sequence shown here is derived from an EMBL/GenBank/DDBJ whole genome shotgun (WGS) entry which is preliminary data.</text>
</comment>
<keyword evidence="4" id="KW-1185">Reference proteome</keyword>
<dbReference type="EMBL" id="UYJE01007401">
    <property type="protein sequence ID" value="VDI54491.1"/>
    <property type="molecule type" value="Genomic_DNA"/>
</dbReference>
<feature type="coiled-coil region" evidence="1">
    <location>
        <begin position="917"/>
        <end position="1139"/>
    </location>
</feature>
<feature type="compositionally biased region" description="Basic and acidic residues" evidence="2">
    <location>
        <begin position="15"/>
        <end position="53"/>
    </location>
</feature>
<feature type="region of interest" description="Disordered" evidence="2">
    <location>
        <begin position="224"/>
        <end position="453"/>
    </location>
</feature>
<feature type="compositionally biased region" description="Basic and acidic residues" evidence="2">
    <location>
        <begin position="367"/>
        <end position="380"/>
    </location>
</feature>
<feature type="compositionally biased region" description="Acidic residues" evidence="2">
    <location>
        <begin position="312"/>
        <end position="324"/>
    </location>
</feature>
<feature type="compositionally biased region" description="Low complexity" evidence="2">
    <location>
        <begin position="282"/>
        <end position="293"/>
    </location>
</feature>
<feature type="compositionally biased region" description="Basic and acidic residues" evidence="2">
    <location>
        <begin position="398"/>
        <end position="414"/>
    </location>
</feature>
<dbReference type="OrthoDB" id="6136439at2759"/>
<evidence type="ECO:0000313" key="3">
    <source>
        <dbReference type="EMBL" id="VDI54491.1"/>
    </source>
</evidence>
<reference evidence="3" key="1">
    <citation type="submission" date="2018-11" db="EMBL/GenBank/DDBJ databases">
        <authorList>
            <person name="Alioto T."/>
            <person name="Alioto T."/>
        </authorList>
    </citation>
    <scope>NUCLEOTIDE SEQUENCE</scope>
</reference>
<sequence length="1374" mass="159193">MGKNKKQRAKKAREHKAMKENENKPHATEIKKEPGCKKRKQEHTDKFDSDKTNQKSPTRKNMDSSSLIKHQQDVNGGDESNVTKNEVGMSKQIDANAAYFDNSEQGGFTDQNIKNDNISSSITQSTGEMYQNKNEPSHFKDDKNTHEEMNNGPSEVKNIAQDFINDKPDKGVPLNLNKSAVNVSSKILITAQPFKEFEITNNVSKDEGNTLSASRSEIRKTIETLDDLSNENTENGKENDDGNGFINETVNGKSINGHIPKSREDLDKEITADDTGGNSFDNGLQNQQGQSQGDFTDEETVDNTFHFTITDDSLDNNQNEEETTEKENNLMSDKCTDQNSEEDDRGGSIGAKKDTKTFPIFNTETVNTREDDVHKSDDTFRSSITDDSLDNNQNEEVTTEKENNLMSDKCTDQHSEEDDHDGRIGAKKDTETFPISNTETLNTREDDVHKSDDEQHLIETNSCINMTGGDILQALEYPQNNFQNQESFADINHIKANSTSTNTINCEEQCGSISSTPNIDSSNQGQNDQLSQLNDITVQAESSTTLLGYVQQPREELGKTAVNEEISLLKTQLDSYKEDSESINVQIPQSVDETEEAFHQKFETLQQQLESVTKENGNLSECKSRLENELKCEKRELEELKERANELEREKEDRDQLENKFEEVHKELKGWKEKAAMLENQDIITESWKKSTEKAQQKLTSFELELTSVRQEKEQVVEHKNQLEEQLLQVKGELEGWKQNNARLERQQAKYQQSMEETKNDLQHNLTSLQHKLESAKEDNSKLSEGKTQLERELKTVNGLLDESREESNELQNQNEEIQQSIEETKQSLHQKLSLLQNQLDSVNQENSNIQDEKNQLVQSQQELKDELKECKSKLAMLENRKEQLNISTKVIEDTIKQQYSEIQSHLESNGSEGQDYKILSDEKDQLEEQLMQVNSELDEMKEKLVALENVKEEKDQLEQELDRMRDIASQLESMKEENERYRVQYQQITDQLRTTEQQLEQSCQECEGLSANLVRKSEKEDHYRYIETMVVTLGREKESHLKEIQELKNKVDLVEEVLISLKEEKKRKDETIKQLRADVQIKEENSHQIKRQYEAGIEQLQTMGQLRDSEIENQKREIERISSQKQQLEGNINQTSLELQTRQGDLQREQLEHNQTRNTLTQYIEAIKKMNSQVQSKDKEIEIMQGEVNKVRIESRELQLKYRDLPQKEAHFKVIENSNQYLMDENAQLQERIRSFGPFESTLHYIREENSRLSWEVQRYQERISFMEQKYRDQTCNIQQLTEEVQVFRGHRIELKRQLHQKTDEAEAVSRRLKETLEKKENLEKALLDTQEEHSTYPESQTFDDSHGTEVHSFQGQRNSRGRIIKRTDIQNF</sequence>
<evidence type="ECO:0000256" key="1">
    <source>
        <dbReference type="SAM" id="Coils"/>
    </source>
</evidence>
<name>A0A8B6FW42_MYTGA</name>
<evidence type="ECO:0000256" key="2">
    <source>
        <dbReference type="SAM" id="MobiDB-lite"/>
    </source>
</evidence>
<feature type="compositionally biased region" description="Basic and acidic residues" evidence="2">
    <location>
        <begin position="261"/>
        <end position="271"/>
    </location>
</feature>
<accession>A0A8B6FW42</accession>
<feature type="compositionally biased region" description="Basic and acidic residues" evidence="2">
    <location>
        <begin position="420"/>
        <end position="431"/>
    </location>
</feature>
<dbReference type="Gene3D" id="1.20.5.340">
    <property type="match status" value="1"/>
</dbReference>
<feature type="compositionally biased region" description="Polar residues" evidence="2">
    <location>
        <begin position="125"/>
        <end position="134"/>
    </location>
</feature>
<feature type="compositionally biased region" description="Basic and acidic residues" evidence="2">
    <location>
        <begin position="135"/>
        <end position="149"/>
    </location>
</feature>
<feature type="region of interest" description="Disordered" evidence="2">
    <location>
        <begin position="1332"/>
        <end position="1363"/>
    </location>
</feature>
<organism evidence="3 4">
    <name type="scientific">Mytilus galloprovincialis</name>
    <name type="common">Mediterranean mussel</name>
    <dbReference type="NCBI Taxonomy" id="29158"/>
    <lineage>
        <taxon>Eukaryota</taxon>
        <taxon>Metazoa</taxon>
        <taxon>Spiralia</taxon>
        <taxon>Lophotrochozoa</taxon>
        <taxon>Mollusca</taxon>
        <taxon>Bivalvia</taxon>
        <taxon>Autobranchia</taxon>
        <taxon>Pteriomorphia</taxon>
        <taxon>Mytilida</taxon>
        <taxon>Mytiloidea</taxon>
        <taxon>Mytilidae</taxon>
        <taxon>Mytilinae</taxon>
        <taxon>Mytilus</taxon>
    </lineage>
</organism>
<feature type="compositionally biased region" description="Polar residues" evidence="2">
    <location>
        <begin position="302"/>
        <end position="311"/>
    </location>
</feature>
<keyword evidence="1" id="KW-0175">Coiled coil</keyword>
<feature type="region of interest" description="Disordered" evidence="2">
    <location>
        <begin position="1"/>
        <end position="89"/>
    </location>
</feature>
<feature type="compositionally biased region" description="Basic residues" evidence="2">
    <location>
        <begin position="1"/>
        <end position="14"/>
    </location>
</feature>
<gene>
    <name evidence="3" type="ORF">MGAL_10B043058</name>
</gene>
<dbReference type="Proteomes" id="UP000596742">
    <property type="component" value="Unassembled WGS sequence"/>
</dbReference>
<feature type="coiled-coil region" evidence="1">
    <location>
        <begin position="609"/>
        <end position="888"/>
    </location>
</feature>
<evidence type="ECO:0000313" key="4">
    <source>
        <dbReference type="Proteomes" id="UP000596742"/>
    </source>
</evidence>
<feature type="region of interest" description="Disordered" evidence="2">
    <location>
        <begin position="125"/>
        <end position="153"/>
    </location>
</feature>
<protein>
    <submittedName>
        <fullName evidence="3">Uncharacterized protein</fullName>
    </submittedName>
</protein>
<feature type="compositionally biased region" description="Polar residues" evidence="2">
    <location>
        <begin position="381"/>
        <end position="396"/>
    </location>
</feature>